<keyword evidence="3" id="KW-0813">Transport</keyword>
<evidence type="ECO:0000256" key="7">
    <source>
        <dbReference type="ARBA" id="ARBA00022958"/>
    </source>
</evidence>
<evidence type="ECO:0000256" key="9">
    <source>
        <dbReference type="ARBA" id="ARBA00023065"/>
    </source>
</evidence>
<feature type="transmembrane region" description="Helical" evidence="12">
    <location>
        <begin position="170"/>
        <end position="190"/>
    </location>
</feature>
<sequence length="247" mass="28327">MRRCTWADSRRCRFHDEFPTTVMELNSELLLSLASKVTRLKMYPYFDVAHYILMVLAVREDLANGAVLFSRKHPLSCWMSSMMMYLVFYSPFDVVYRLLKFLPFKIVISVAKEIQRTDKVYAGVIHTMKVYPSAYLLMVIIGAVKGAGSGIIRTFEQLVRGVWAPTTNELLRPTFTTKACLAASLIFVVEKKTNLFAAPHEFVYFAVVVFLIYFKLSSLLLGIHDPFLPFENLFCAIFMGGIWDALR</sequence>
<organism evidence="15">
    <name type="scientific">Soboliphyme baturini</name>
    <dbReference type="NCBI Taxonomy" id="241478"/>
    <lineage>
        <taxon>Eukaryota</taxon>
        <taxon>Metazoa</taxon>
        <taxon>Ecdysozoa</taxon>
        <taxon>Nematoda</taxon>
        <taxon>Enoplea</taxon>
        <taxon>Dorylaimia</taxon>
        <taxon>Dioctophymatida</taxon>
        <taxon>Dioctophymatoidea</taxon>
        <taxon>Soboliphymatidae</taxon>
        <taxon>Soboliphyme</taxon>
    </lineage>
</organism>
<keyword evidence="9" id="KW-0406">Ion transport</keyword>
<gene>
    <name evidence="13" type="ORF">SBAD_LOCUS4529</name>
</gene>
<dbReference type="PANTHER" id="PTHR12454">
    <property type="entry name" value="TRIMERIC INTRACELLULAR CATION CHANNEL"/>
    <property type="match status" value="1"/>
</dbReference>
<keyword evidence="11" id="KW-0407">Ion channel</keyword>
<feature type="transmembrane region" description="Helical" evidence="12">
    <location>
        <begin position="202"/>
        <end position="221"/>
    </location>
</feature>
<dbReference type="WBParaSite" id="SBAD_0000472101-mRNA-1">
    <property type="protein sequence ID" value="SBAD_0000472101-mRNA-1"/>
    <property type="gene ID" value="SBAD_0000472101"/>
</dbReference>
<feature type="transmembrane region" description="Helical" evidence="12">
    <location>
        <begin position="134"/>
        <end position="155"/>
    </location>
</feature>
<comment type="similarity">
    <text evidence="2">Belongs to the TMEM38 family.</text>
</comment>
<name>A0A183ILN3_9BILA</name>
<evidence type="ECO:0000256" key="12">
    <source>
        <dbReference type="SAM" id="Phobius"/>
    </source>
</evidence>
<evidence type="ECO:0000256" key="6">
    <source>
        <dbReference type="ARBA" id="ARBA00022826"/>
    </source>
</evidence>
<evidence type="ECO:0000256" key="10">
    <source>
        <dbReference type="ARBA" id="ARBA00023136"/>
    </source>
</evidence>
<keyword evidence="14" id="KW-1185">Reference proteome</keyword>
<reference evidence="13 14" key="2">
    <citation type="submission" date="2018-11" db="EMBL/GenBank/DDBJ databases">
        <authorList>
            <consortium name="Pathogen Informatics"/>
        </authorList>
    </citation>
    <scope>NUCLEOTIDE SEQUENCE [LARGE SCALE GENOMIC DNA]</scope>
</reference>
<comment type="subcellular location">
    <subcellularLocation>
        <location evidence="1">Endomembrane system</location>
        <topology evidence="1">Multi-pass membrane protein</topology>
    </subcellularLocation>
</comment>
<keyword evidence="5 12" id="KW-0812">Transmembrane</keyword>
<evidence type="ECO:0000313" key="14">
    <source>
        <dbReference type="Proteomes" id="UP000270296"/>
    </source>
</evidence>
<keyword evidence="6" id="KW-0631">Potassium channel</keyword>
<evidence type="ECO:0000313" key="13">
    <source>
        <dbReference type="EMBL" id="VDP04667.1"/>
    </source>
</evidence>
<evidence type="ECO:0000256" key="8">
    <source>
        <dbReference type="ARBA" id="ARBA00022989"/>
    </source>
</evidence>
<evidence type="ECO:0000256" key="1">
    <source>
        <dbReference type="ARBA" id="ARBA00004127"/>
    </source>
</evidence>
<evidence type="ECO:0000256" key="11">
    <source>
        <dbReference type="ARBA" id="ARBA00023303"/>
    </source>
</evidence>
<accession>A0A183ILN3</accession>
<evidence type="ECO:0000313" key="15">
    <source>
        <dbReference type="WBParaSite" id="SBAD_0000472101-mRNA-1"/>
    </source>
</evidence>
<keyword evidence="4" id="KW-0633">Potassium transport</keyword>
<dbReference type="OrthoDB" id="195817at2759"/>
<proteinExistence type="inferred from homology"/>
<dbReference type="Pfam" id="PF05197">
    <property type="entry name" value="TRIC"/>
    <property type="match status" value="1"/>
</dbReference>
<evidence type="ECO:0000256" key="5">
    <source>
        <dbReference type="ARBA" id="ARBA00022692"/>
    </source>
</evidence>
<evidence type="ECO:0000256" key="4">
    <source>
        <dbReference type="ARBA" id="ARBA00022538"/>
    </source>
</evidence>
<dbReference type="GO" id="GO:0012505">
    <property type="term" value="C:endomembrane system"/>
    <property type="evidence" value="ECO:0007669"/>
    <property type="project" value="UniProtKB-SubCell"/>
</dbReference>
<dbReference type="Proteomes" id="UP000270296">
    <property type="component" value="Unassembled WGS sequence"/>
</dbReference>
<dbReference type="PANTHER" id="PTHR12454:SF11">
    <property type="entry name" value="GH25683P"/>
    <property type="match status" value="1"/>
</dbReference>
<evidence type="ECO:0000256" key="3">
    <source>
        <dbReference type="ARBA" id="ARBA00022448"/>
    </source>
</evidence>
<dbReference type="GO" id="GO:0005267">
    <property type="term" value="F:potassium channel activity"/>
    <property type="evidence" value="ECO:0007669"/>
    <property type="project" value="UniProtKB-KW"/>
</dbReference>
<protein>
    <submittedName>
        <fullName evidence="15">Trimeric intracellular cation channel type B</fullName>
    </submittedName>
</protein>
<keyword evidence="8 12" id="KW-1133">Transmembrane helix</keyword>
<keyword evidence="10 12" id="KW-0472">Membrane</keyword>
<evidence type="ECO:0000256" key="2">
    <source>
        <dbReference type="ARBA" id="ARBA00005766"/>
    </source>
</evidence>
<dbReference type="AlphaFoldDB" id="A0A183ILN3"/>
<dbReference type="InterPro" id="IPR007866">
    <property type="entry name" value="TRIC_channel"/>
</dbReference>
<keyword evidence="7" id="KW-0630">Potassium</keyword>
<reference evidence="15" key="1">
    <citation type="submission" date="2016-06" db="UniProtKB">
        <authorList>
            <consortium name="WormBaseParasite"/>
        </authorList>
    </citation>
    <scope>IDENTIFICATION</scope>
</reference>
<dbReference type="EMBL" id="UZAM01008379">
    <property type="protein sequence ID" value="VDP04667.1"/>
    <property type="molecule type" value="Genomic_DNA"/>
</dbReference>
<dbReference type="GO" id="GO:0016020">
    <property type="term" value="C:membrane"/>
    <property type="evidence" value="ECO:0007669"/>
    <property type="project" value="InterPro"/>
</dbReference>
<dbReference type="GO" id="GO:0042802">
    <property type="term" value="F:identical protein binding"/>
    <property type="evidence" value="ECO:0007669"/>
    <property type="project" value="InterPro"/>
</dbReference>